<evidence type="ECO:0000313" key="7">
    <source>
        <dbReference type="Proteomes" id="UP000182200"/>
    </source>
</evidence>
<accession>A0A0S4MST0</accession>
<dbReference type="InterPro" id="IPR029061">
    <property type="entry name" value="THDP-binding"/>
</dbReference>
<evidence type="ECO:0000259" key="2">
    <source>
        <dbReference type="Pfam" id="PF01558"/>
    </source>
</evidence>
<dbReference type="GO" id="GO:0044281">
    <property type="term" value="P:small molecule metabolic process"/>
    <property type="evidence" value="ECO:0007669"/>
    <property type="project" value="UniProtKB-ARBA"/>
</dbReference>
<dbReference type="GO" id="GO:0045333">
    <property type="term" value="P:cellular respiration"/>
    <property type="evidence" value="ECO:0007669"/>
    <property type="project" value="UniProtKB-ARBA"/>
</dbReference>
<dbReference type="RefSeq" id="WP_047133780.1">
    <property type="nucleotide sequence ID" value="NZ_CZVI01000014.1"/>
</dbReference>
<keyword evidence="1" id="KW-0560">Oxidoreductase</keyword>
<dbReference type="EMBL" id="FAOP01000002">
    <property type="protein sequence ID" value="CUU02055.1"/>
    <property type="molecule type" value="Genomic_DNA"/>
</dbReference>
<accession>A0A0P1LPU7</accession>
<dbReference type="InterPro" id="IPR019752">
    <property type="entry name" value="Pyrv/ketoisovalerate_OxRed_cat"/>
</dbReference>
<dbReference type="OrthoDB" id="9775140at2"/>
<reference evidence="5" key="1">
    <citation type="submission" date="2015-11" db="EMBL/GenBank/DDBJ databases">
        <authorList>
            <person name="Zhang Y."/>
            <person name="Guo Z."/>
        </authorList>
    </citation>
    <scope>NUCLEOTIDE SEQUENCE [LARGE SCALE GENOMIC DNA]</scope>
    <source>
        <strain evidence="5">JGI-4</strain>
    </source>
</reference>
<gene>
    <name evidence="5" type="ORF">JGI4_00429</name>
    <name evidence="4" type="ORF">JGI8_01152</name>
</gene>
<dbReference type="STRING" id="1633631.GCA_001442925_00431"/>
<dbReference type="SUPFAM" id="SSF52518">
    <property type="entry name" value="Thiamin diphosphate-binding fold (THDP-binding)"/>
    <property type="match status" value="1"/>
</dbReference>
<sequence>MATTILKKPSTFYEVFTRKPDADKINTHYCPGCGHGKLHKLIAEAIEDLGIQDRVIIINPVGCSVFLYYYFDTGHIQVAHGRAPAVATGIKRVHPHSIVISYQGDGDLAAIGGNEILHAANRGEHITVFFVNNAIYGMTGGQMAPTTLPGMKTTTTPRGRDIHNEGYPLKMAELIATLEAPVYVERVALTDAKNMAKARKAVRKAIQIQVEGKGFAFVEALSACPTGWGMNPPDAERWINEVMTKYFPLGVFKDISDKVEPVKFERKILTPEDIKKAIGIDGGEITQVKKYQRNTVAEKYKNPKIKIAGFGGQGILLLGLVLTQAGMLEEYHVSWLPSYGPEMRGGTANCHVNISETEIASPLVSIPTVLIVMNRPSLEKFERTVKPGGIIFYDNSLIDIEPSRKDVEVVAVPATKIADDLGSTKVANMVMIGAYIGYTGILTKESVFDALDMMVKRKEFNELNRRAVEAGMKFVM</sequence>
<dbReference type="GO" id="GO:0016625">
    <property type="term" value="F:oxidoreductase activity, acting on the aldehyde or oxo group of donors, iron-sulfur protein as acceptor"/>
    <property type="evidence" value="ECO:0007669"/>
    <property type="project" value="UniProtKB-ARBA"/>
</dbReference>
<accession>A0A0P1NVY9</accession>
<dbReference type="PANTHER" id="PTHR48084:SF3">
    <property type="entry name" value="SUBUNIT OF PYRUVATE:FLAVODOXIN OXIDOREDUCTASE"/>
    <property type="match status" value="1"/>
</dbReference>
<accession>A0A0P1M0M2</accession>
<dbReference type="CDD" id="cd03375">
    <property type="entry name" value="TPP_OGFOR"/>
    <property type="match status" value="1"/>
</dbReference>
<feature type="domain" description="Pyruvate/ketoisovalerate oxidoreductase catalytic" evidence="2">
    <location>
        <begin position="311"/>
        <end position="472"/>
    </location>
</feature>
<accession>A0A0P1MM71</accession>
<evidence type="ECO:0000259" key="3">
    <source>
        <dbReference type="Pfam" id="PF02775"/>
    </source>
</evidence>
<dbReference type="Proteomes" id="UP000182200">
    <property type="component" value="Unassembled WGS sequence"/>
</dbReference>
<evidence type="ECO:0000256" key="1">
    <source>
        <dbReference type="ARBA" id="ARBA00023002"/>
    </source>
</evidence>
<dbReference type="PANTHER" id="PTHR48084">
    <property type="entry name" value="2-OXOGLUTARATE OXIDOREDUCTASE SUBUNIT KORB-RELATED"/>
    <property type="match status" value="1"/>
</dbReference>
<dbReference type="InterPro" id="IPR051457">
    <property type="entry name" value="2-oxoacid:Fd_oxidoreductase"/>
</dbReference>
<protein>
    <submittedName>
        <fullName evidence="5">2-oxoisovalerate ferredoxin oxidoreductase beta subunit</fullName>
    </submittedName>
</protein>
<proteinExistence type="predicted"/>
<name>A0A0P1M209_9BACT</name>
<evidence type="ECO:0000313" key="4">
    <source>
        <dbReference type="EMBL" id="CUS87930.1"/>
    </source>
</evidence>
<accession>A0A0P1LMZ3</accession>
<dbReference type="GO" id="GO:0030976">
    <property type="term" value="F:thiamine pyrophosphate binding"/>
    <property type="evidence" value="ECO:0007669"/>
    <property type="project" value="InterPro"/>
</dbReference>
<dbReference type="InterPro" id="IPR002869">
    <property type="entry name" value="Pyrv_flavodox_OxRed_cen"/>
</dbReference>
<evidence type="ECO:0000313" key="6">
    <source>
        <dbReference type="Proteomes" id="UP000182011"/>
    </source>
</evidence>
<organism evidence="5 6">
    <name type="scientific">Candidatus Kryptonium thompsonii</name>
    <dbReference type="NCBI Taxonomy" id="1633631"/>
    <lineage>
        <taxon>Bacteria</taxon>
        <taxon>Pseudomonadati</taxon>
        <taxon>Candidatus Kryptoniota</taxon>
        <taxon>Candidatus Kryptonium</taxon>
    </lineage>
</organism>
<dbReference type="SUPFAM" id="SSF53323">
    <property type="entry name" value="Pyruvate-ferredoxin oxidoreductase, PFOR, domain III"/>
    <property type="match status" value="1"/>
</dbReference>
<accession>A0A0P1LCX6</accession>
<dbReference type="Gene3D" id="3.40.50.970">
    <property type="match status" value="1"/>
</dbReference>
<dbReference type="Gene3D" id="3.40.920.10">
    <property type="entry name" value="Pyruvate-ferredoxin oxidoreductase, PFOR, domain III"/>
    <property type="match status" value="1"/>
</dbReference>
<dbReference type="Proteomes" id="UP000182011">
    <property type="component" value="Unassembled WGS sequence"/>
</dbReference>
<dbReference type="Pfam" id="PF01558">
    <property type="entry name" value="POR"/>
    <property type="match status" value="1"/>
</dbReference>
<keyword evidence="7" id="KW-1185">Reference proteome</keyword>
<feature type="domain" description="Thiamine pyrophosphate enzyme TPP-binding" evidence="3">
    <location>
        <begin position="74"/>
        <end position="219"/>
    </location>
</feature>
<dbReference type="InterPro" id="IPR011766">
    <property type="entry name" value="TPP_enzyme_TPP-bd"/>
</dbReference>
<reference evidence="6 7" key="2">
    <citation type="submission" date="2015-11" db="EMBL/GenBank/DDBJ databases">
        <authorList>
            <person name="Varghese N."/>
        </authorList>
    </citation>
    <scope>NUCLEOTIDE SEQUENCE [LARGE SCALE GENOMIC DNA]</scope>
    <source>
        <strain evidence="4 7">JGI-8</strain>
    </source>
</reference>
<accession>A0A0P1M209</accession>
<accession>A0A0P1PAF5</accession>
<dbReference type="Pfam" id="PF02775">
    <property type="entry name" value="TPP_enzyme_C"/>
    <property type="match status" value="1"/>
</dbReference>
<evidence type="ECO:0000313" key="5">
    <source>
        <dbReference type="EMBL" id="CUU02055.1"/>
    </source>
</evidence>
<dbReference type="AlphaFoldDB" id="A0A0P1M209"/>
<dbReference type="EMBL" id="CZVI01000014">
    <property type="protein sequence ID" value="CUS87930.1"/>
    <property type="molecule type" value="Genomic_DNA"/>
</dbReference>